<feature type="signal peptide" evidence="1">
    <location>
        <begin position="1"/>
        <end position="22"/>
    </location>
</feature>
<evidence type="ECO:0000313" key="3">
    <source>
        <dbReference type="Proteomes" id="UP000298652"/>
    </source>
</evidence>
<dbReference type="AlphaFoldDB" id="A0A4U6TKQ2"/>
<keyword evidence="3" id="KW-1185">Reference proteome</keyword>
<sequence>MALTKCAIAVFLVLAVISNTSTCCVRAICSGCPTPKPKPGMPCFHAGSSQHPCTTEKCSRLCEHLNHNGTLAYCRSASPGVCCCPNE</sequence>
<accession>A0A4U6TKQ2</accession>
<evidence type="ECO:0000313" key="2">
    <source>
        <dbReference type="EMBL" id="TKW01149.1"/>
    </source>
</evidence>
<organism evidence="2 3">
    <name type="scientific">Setaria viridis</name>
    <name type="common">Green bristlegrass</name>
    <name type="synonym">Setaria italica subsp. viridis</name>
    <dbReference type="NCBI Taxonomy" id="4556"/>
    <lineage>
        <taxon>Eukaryota</taxon>
        <taxon>Viridiplantae</taxon>
        <taxon>Streptophyta</taxon>
        <taxon>Embryophyta</taxon>
        <taxon>Tracheophyta</taxon>
        <taxon>Spermatophyta</taxon>
        <taxon>Magnoliopsida</taxon>
        <taxon>Liliopsida</taxon>
        <taxon>Poales</taxon>
        <taxon>Poaceae</taxon>
        <taxon>PACMAD clade</taxon>
        <taxon>Panicoideae</taxon>
        <taxon>Panicodae</taxon>
        <taxon>Paniceae</taxon>
        <taxon>Cenchrinae</taxon>
        <taxon>Setaria</taxon>
    </lineage>
</organism>
<feature type="chain" id="PRO_5020705544" evidence="1">
    <location>
        <begin position="23"/>
        <end position="87"/>
    </location>
</feature>
<dbReference type="OMA" id="YCKSISP"/>
<dbReference type="EMBL" id="CM016559">
    <property type="protein sequence ID" value="TKW01149.1"/>
    <property type="molecule type" value="Genomic_DNA"/>
</dbReference>
<protein>
    <submittedName>
        <fullName evidence="2">Uncharacterized protein</fullName>
    </submittedName>
</protein>
<evidence type="ECO:0000256" key="1">
    <source>
        <dbReference type="SAM" id="SignalP"/>
    </source>
</evidence>
<gene>
    <name evidence="2" type="ORF">SEVIR_8G160100v2</name>
</gene>
<reference evidence="2" key="1">
    <citation type="submission" date="2019-03" db="EMBL/GenBank/DDBJ databases">
        <title>WGS assembly of Setaria viridis.</title>
        <authorList>
            <person name="Huang P."/>
            <person name="Jenkins J."/>
            <person name="Grimwood J."/>
            <person name="Barry K."/>
            <person name="Healey A."/>
            <person name="Mamidi S."/>
            <person name="Sreedasyam A."/>
            <person name="Shu S."/>
            <person name="Feldman M."/>
            <person name="Wu J."/>
            <person name="Yu Y."/>
            <person name="Chen C."/>
            <person name="Johnson J."/>
            <person name="Rokhsar D."/>
            <person name="Baxter I."/>
            <person name="Schmutz J."/>
            <person name="Brutnell T."/>
            <person name="Kellogg E."/>
        </authorList>
    </citation>
    <scope>NUCLEOTIDE SEQUENCE [LARGE SCALE GENOMIC DNA]</scope>
</reference>
<proteinExistence type="predicted"/>
<dbReference type="Gramene" id="TKW01149">
    <property type="protein sequence ID" value="TKW01149"/>
    <property type="gene ID" value="SEVIR_8G160100v2"/>
</dbReference>
<name>A0A4U6TKQ2_SETVI</name>
<keyword evidence="1" id="KW-0732">Signal</keyword>
<dbReference type="Proteomes" id="UP000298652">
    <property type="component" value="Chromosome 8"/>
</dbReference>